<evidence type="ECO:0000313" key="1">
    <source>
        <dbReference type="EMBL" id="CDW30271.1"/>
    </source>
</evidence>
<name>A0A0K2TY15_LEPSM</name>
<protein>
    <submittedName>
        <fullName evidence="1">Uncharacterized protein</fullName>
    </submittedName>
</protein>
<reference evidence="1" key="1">
    <citation type="submission" date="2014-05" db="EMBL/GenBank/DDBJ databases">
        <authorList>
            <person name="Chronopoulou M."/>
        </authorList>
    </citation>
    <scope>NUCLEOTIDE SEQUENCE</scope>
    <source>
        <tissue evidence="1">Whole organism</tissue>
    </source>
</reference>
<proteinExistence type="predicted"/>
<organism evidence="1">
    <name type="scientific">Lepeophtheirus salmonis</name>
    <name type="common">Salmon louse</name>
    <name type="synonym">Caligus salmonis</name>
    <dbReference type="NCBI Taxonomy" id="72036"/>
    <lineage>
        <taxon>Eukaryota</taxon>
        <taxon>Metazoa</taxon>
        <taxon>Ecdysozoa</taxon>
        <taxon>Arthropoda</taxon>
        <taxon>Crustacea</taxon>
        <taxon>Multicrustacea</taxon>
        <taxon>Hexanauplia</taxon>
        <taxon>Copepoda</taxon>
        <taxon>Siphonostomatoida</taxon>
        <taxon>Caligidae</taxon>
        <taxon>Lepeophtheirus</taxon>
    </lineage>
</organism>
<sequence length="27" mass="3303">MILPRLTEIQSYTIALFQLMFDFHRAF</sequence>
<accession>A0A0K2TY15</accession>
<dbReference type="EMBL" id="HACA01012910">
    <property type="protein sequence ID" value="CDW30271.1"/>
    <property type="molecule type" value="Transcribed_RNA"/>
</dbReference>
<dbReference type="AlphaFoldDB" id="A0A0K2TY15"/>